<evidence type="ECO:0000256" key="3">
    <source>
        <dbReference type="ARBA" id="ARBA00023125"/>
    </source>
</evidence>
<evidence type="ECO:0000256" key="1">
    <source>
        <dbReference type="ARBA" id="ARBA00022491"/>
    </source>
</evidence>
<evidence type="ECO:0000256" key="4">
    <source>
        <dbReference type="ARBA" id="ARBA00023163"/>
    </source>
</evidence>
<dbReference type="EMBL" id="BAAAYR010000004">
    <property type="protein sequence ID" value="GAA3574270.1"/>
    <property type="molecule type" value="Genomic_DNA"/>
</dbReference>
<dbReference type="PROSITE" id="PS50932">
    <property type="entry name" value="HTH_LACI_2"/>
    <property type="match status" value="1"/>
</dbReference>
<dbReference type="CDD" id="cd01392">
    <property type="entry name" value="HTH_LacI"/>
    <property type="match status" value="1"/>
</dbReference>
<evidence type="ECO:0000259" key="5">
    <source>
        <dbReference type="PROSITE" id="PS50932"/>
    </source>
</evidence>
<keyword evidence="4" id="KW-0804">Transcription</keyword>
<dbReference type="GO" id="GO:0003677">
    <property type="term" value="F:DNA binding"/>
    <property type="evidence" value="ECO:0007669"/>
    <property type="project" value="UniProtKB-KW"/>
</dbReference>
<dbReference type="SMART" id="SM00354">
    <property type="entry name" value="HTH_LACI"/>
    <property type="match status" value="1"/>
</dbReference>
<protein>
    <submittedName>
        <fullName evidence="6">LacI family DNA-binding transcriptional regulator</fullName>
    </submittedName>
</protein>
<dbReference type="InterPro" id="IPR010982">
    <property type="entry name" value="Lambda_DNA-bd_dom_sf"/>
</dbReference>
<feature type="domain" description="HTH lacI-type" evidence="5">
    <location>
        <begin position="13"/>
        <end position="67"/>
    </location>
</feature>
<gene>
    <name evidence="6" type="ORF">GCM10022197_34070</name>
</gene>
<dbReference type="RefSeq" id="WP_344742550.1">
    <property type="nucleotide sequence ID" value="NZ_BAAAYR010000004.1"/>
</dbReference>
<dbReference type="PANTHER" id="PTHR30146">
    <property type="entry name" value="LACI-RELATED TRANSCRIPTIONAL REPRESSOR"/>
    <property type="match status" value="1"/>
</dbReference>
<dbReference type="Gene3D" id="1.10.260.40">
    <property type="entry name" value="lambda repressor-like DNA-binding domains"/>
    <property type="match status" value="1"/>
</dbReference>
<dbReference type="SUPFAM" id="SSF53822">
    <property type="entry name" value="Periplasmic binding protein-like I"/>
    <property type="match status" value="1"/>
</dbReference>
<keyword evidence="1" id="KW-0678">Repressor</keyword>
<keyword evidence="7" id="KW-1185">Reference proteome</keyword>
<comment type="caution">
    <text evidence="6">The sequence shown here is derived from an EMBL/GenBank/DDBJ whole genome shotgun (WGS) entry which is preliminary data.</text>
</comment>
<keyword evidence="3 6" id="KW-0238">DNA-binding</keyword>
<sequence>MSDVEPGRAAPRPTMRDVAEAAGVSRALVSIVFRGAPGASEQTRARVLEVAARLGFSPNRSASLLKLRRNRHLGVTMDVRSTFHAELVEGIQAAADAAGYEVVLSVVSPDRSEGRAVSTLLDFRCEALILLGTRLDDGALADLAVRVPLVLVGGARTRRAVDVVRSSDDRGSSLVVDHLVALGHRRLAHVDGGDGLPSTGRRRGFRRALDRHGLTAVAVLAGGDDEAAGVRAAERLLADGDLPTGVCAYNDRVAIGVMERFGRAGLRVPDDVSVTGHDDTAFAALLAVDLTSVNQEAQAQAEGAVGAVVERLDGGRTTASERVFEPRLVVRGSTRPPRV</sequence>
<dbReference type="Gene3D" id="3.40.50.2300">
    <property type="match status" value="2"/>
</dbReference>
<organism evidence="6 7">
    <name type="scientific">Microlunatus spumicola</name>
    <dbReference type="NCBI Taxonomy" id="81499"/>
    <lineage>
        <taxon>Bacteria</taxon>
        <taxon>Bacillati</taxon>
        <taxon>Actinomycetota</taxon>
        <taxon>Actinomycetes</taxon>
        <taxon>Propionibacteriales</taxon>
        <taxon>Propionibacteriaceae</taxon>
        <taxon>Microlunatus</taxon>
    </lineage>
</organism>
<accession>A0ABP6XXY7</accession>
<evidence type="ECO:0000313" key="7">
    <source>
        <dbReference type="Proteomes" id="UP001500767"/>
    </source>
</evidence>
<proteinExistence type="predicted"/>
<dbReference type="Pfam" id="PF13377">
    <property type="entry name" value="Peripla_BP_3"/>
    <property type="match status" value="1"/>
</dbReference>
<keyword evidence="2" id="KW-0805">Transcription regulation</keyword>
<dbReference type="PANTHER" id="PTHR30146:SF148">
    <property type="entry name" value="HTH-TYPE TRANSCRIPTIONAL REPRESSOR PURR-RELATED"/>
    <property type="match status" value="1"/>
</dbReference>
<evidence type="ECO:0000313" key="6">
    <source>
        <dbReference type="EMBL" id="GAA3574270.1"/>
    </source>
</evidence>
<dbReference type="CDD" id="cd06267">
    <property type="entry name" value="PBP1_LacI_sugar_binding-like"/>
    <property type="match status" value="1"/>
</dbReference>
<name>A0ABP6XXY7_9ACTN</name>
<dbReference type="InterPro" id="IPR028082">
    <property type="entry name" value="Peripla_BP_I"/>
</dbReference>
<dbReference type="InterPro" id="IPR000843">
    <property type="entry name" value="HTH_LacI"/>
</dbReference>
<evidence type="ECO:0000256" key="2">
    <source>
        <dbReference type="ARBA" id="ARBA00023015"/>
    </source>
</evidence>
<dbReference type="InterPro" id="IPR046335">
    <property type="entry name" value="LacI/GalR-like_sensor"/>
</dbReference>
<dbReference type="Proteomes" id="UP001500767">
    <property type="component" value="Unassembled WGS sequence"/>
</dbReference>
<dbReference type="Pfam" id="PF00356">
    <property type="entry name" value="LacI"/>
    <property type="match status" value="1"/>
</dbReference>
<reference evidence="7" key="1">
    <citation type="journal article" date="2019" name="Int. J. Syst. Evol. Microbiol.">
        <title>The Global Catalogue of Microorganisms (GCM) 10K type strain sequencing project: providing services to taxonomists for standard genome sequencing and annotation.</title>
        <authorList>
            <consortium name="The Broad Institute Genomics Platform"/>
            <consortium name="The Broad Institute Genome Sequencing Center for Infectious Disease"/>
            <person name="Wu L."/>
            <person name="Ma J."/>
        </authorList>
    </citation>
    <scope>NUCLEOTIDE SEQUENCE [LARGE SCALE GENOMIC DNA]</scope>
    <source>
        <strain evidence="7">JCM 16540</strain>
    </source>
</reference>
<dbReference type="SUPFAM" id="SSF47413">
    <property type="entry name" value="lambda repressor-like DNA-binding domains"/>
    <property type="match status" value="1"/>
</dbReference>